<accession>F4N470</accession>
<dbReference type="EMBL" id="FR718709">
    <property type="protein sequence ID" value="CBX72878.1"/>
    <property type="molecule type" value="Genomic_DNA"/>
</dbReference>
<gene>
    <name evidence="1" type="ORF">YEW_GE25760</name>
</gene>
<reference evidence="1" key="1">
    <citation type="journal article" date="2011" name="BMC Genomics">
        <title>Shotgun sequencing of Yersinia enterocolitica strain W22703 (biotype 2, serotype O:9): genomic evidence for oscillation between invertebrates and mammals.</title>
        <authorList>
            <person name="Fuchs T.M."/>
            <person name="Brandt K."/>
            <person name="Starke M."/>
            <person name="Rattei T."/>
        </authorList>
    </citation>
    <scope>NUCLEOTIDE SEQUENCE</scope>
</reference>
<evidence type="ECO:0000313" key="1">
    <source>
        <dbReference type="EMBL" id="CBX72878.1"/>
    </source>
</evidence>
<organism evidence="1">
    <name type="scientific">Yersinia enterocolitica W22703</name>
    <dbReference type="NCBI Taxonomy" id="913028"/>
    <lineage>
        <taxon>Bacteria</taxon>
        <taxon>Pseudomonadati</taxon>
        <taxon>Pseudomonadota</taxon>
        <taxon>Gammaproteobacteria</taxon>
        <taxon>Enterobacterales</taxon>
        <taxon>Yersiniaceae</taxon>
        <taxon>Yersinia</taxon>
    </lineage>
</organism>
<sequence>MQDRVLKVCQQSGGWLSSPFYCAFFVRNVIHSRFCNNLSTPYLQHFDHEAL</sequence>
<dbReference type="AlphaFoldDB" id="F4N470"/>
<name>F4N470_YEREN</name>
<proteinExistence type="predicted"/>
<protein>
    <submittedName>
        <fullName evidence="1">Uncharacterized protein</fullName>
    </submittedName>
</protein>